<sequence length="437" mass="46567">MISFRSRLLITVGTCLLSLTACDKEKIPLTGERESFITLSTRLQPDANLANQVVSVPAAVVLTEWPQNAGNTLHSLPPLTLDLNPTLQWQTSMGRGVTDYQRLLSGIVIAQNVVYAIDSAGTVTALSLNEKQPKILWQQSTEAEHITGDALGGGVATEGGKVFVTSSFAEVLALDSKDGKILWRSSASGPIRSAPTCKDGRVFVTTISNETIAYDANTGKQLWTHAGITEQASLLGGASPAVSDNVVIVAYSSGEIYALQAENGQVLWSDTLTSAVRIDTVSSIPHIHAAPVVEGGKVFAVSHGGKMIAIDLKTGVREWQREIGGLHAPAVAGSWLFILSNHGDVFCLQKDTGAIRWVAALPKSSADDKESIYWAGPIIANDQLVFAGSNGQVQFVNVADGKPAKTLSFSGQTFLSPVIVNKTLFILNDQAELYAWQ</sequence>
<protein>
    <submittedName>
        <fullName evidence="2">Pyrrolo-quinoline quinone</fullName>
    </submittedName>
</protein>
<evidence type="ECO:0000259" key="1">
    <source>
        <dbReference type="Pfam" id="PF13360"/>
    </source>
</evidence>
<dbReference type="Pfam" id="PF13360">
    <property type="entry name" value="PQQ_2"/>
    <property type="match status" value="1"/>
</dbReference>
<dbReference type="OrthoDB" id="5290752at2"/>
<reference evidence="2 3" key="1">
    <citation type="submission" date="2018-10" db="EMBL/GenBank/DDBJ databases">
        <title>An updated phylogeny of the Alphaproteobacteria reveals that the parasitic Rickettsiales and Holosporales have independent origins.</title>
        <authorList>
            <person name="Munoz-Gomez S.A."/>
            <person name="Hess S."/>
            <person name="Burger G."/>
            <person name="Lang B.F."/>
            <person name="Susko E."/>
            <person name="Slamovits C.H."/>
            <person name="Roger A.J."/>
        </authorList>
    </citation>
    <scope>NUCLEOTIDE SEQUENCE [LARGE SCALE GENOMIC DNA]</scope>
    <source>
        <strain evidence="2">HOLO01</strain>
    </source>
</reference>
<accession>A0A4Q7DKA9</accession>
<dbReference type="AlphaFoldDB" id="A0A4Q7DKA9"/>
<dbReference type="PANTHER" id="PTHR34512">
    <property type="entry name" value="CELL SURFACE PROTEIN"/>
    <property type="match status" value="1"/>
</dbReference>
<organism evidence="2 3">
    <name type="scientific">Candidatus Finniella inopinata</name>
    <dbReference type="NCBI Taxonomy" id="1696036"/>
    <lineage>
        <taxon>Bacteria</taxon>
        <taxon>Pseudomonadati</taxon>
        <taxon>Pseudomonadota</taxon>
        <taxon>Alphaproteobacteria</taxon>
        <taxon>Holosporales</taxon>
        <taxon>Candidatus Paracaedibacteraceae</taxon>
        <taxon>Candidatus Finniella</taxon>
    </lineage>
</organism>
<dbReference type="Proteomes" id="UP000293550">
    <property type="component" value="Unassembled WGS sequence"/>
</dbReference>
<dbReference type="Gene3D" id="2.130.10.10">
    <property type="entry name" value="YVTN repeat-like/Quinoprotein amine dehydrogenase"/>
    <property type="match status" value="1"/>
</dbReference>
<keyword evidence="3" id="KW-1185">Reference proteome</keyword>
<dbReference type="RefSeq" id="WP_130153606.1">
    <property type="nucleotide sequence ID" value="NZ_SCFB01000004.1"/>
</dbReference>
<dbReference type="SUPFAM" id="SSF50998">
    <property type="entry name" value="Quinoprotein alcohol dehydrogenase-like"/>
    <property type="match status" value="1"/>
</dbReference>
<dbReference type="EMBL" id="SCFB01000004">
    <property type="protein sequence ID" value="RZI46504.1"/>
    <property type="molecule type" value="Genomic_DNA"/>
</dbReference>
<dbReference type="InterPro" id="IPR018391">
    <property type="entry name" value="PQQ_b-propeller_rpt"/>
</dbReference>
<proteinExistence type="predicted"/>
<dbReference type="InterPro" id="IPR002372">
    <property type="entry name" value="PQQ_rpt_dom"/>
</dbReference>
<dbReference type="InterPro" id="IPR015943">
    <property type="entry name" value="WD40/YVTN_repeat-like_dom_sf"/>
</dbReference>
<dbReference type="InterPro" id="IPR011047">
    <property type="entry name" value="Quinoprotein_ADH-like_sf"/>
</dbReference>
<dbReference type="SMART" id="SM00564">
    <property type="entry name" value="PQQ"/>
    <property type="match status" value="7"/>
</dbReference>
<evidence type="ECO:0000313" key="3">
    <source>
        <dbReference type="Proteomes" id="UP000293550"/>
    </source>
</evidence>
<name>A0A4Q7DKA9_9PROT</name>
<gene>
    <name evidence="2" type="ORF">EQU50_02660</name>
</gene>
<feature type="domain" description="Pyrrolo-quinoline quinone repeat" evidence="1">
    <location>
        <begin position="121"/>
        <end position="357"/>
    </location>
</feature>
<evidence type="ECO:0000313" key="2">
    <source>
        <dbReference type="EMBL" id="RZI46504.1"/>
    </source>
</evidence>
<dbReference type="PANTHER" id="PTHR34512:SF30">
    <property type="entry name" value="OUTER MEMBRANE PROTEIN ASSEMBLY FACTOR BAMB"/>
    <property type="match status" value="1"/>
</dbReference>
<dbReference type="PROSITE" id="PS51257">
    <property type="entry name" value="PROKAR_LIPOPROTEIN"/>
    <property type="match status" value="1"/>
</dbReference>
<comment type="caution">
    <text evidence="2">The sequence shown here is derived from an EMBL/GenBank/DDBJ whole genome shotgun (WGS) entry which is preliminary data.</text>
</comment>